<dbReference type="EMBL" id="FONZ01000003">
    <property type="protein sequence ID" value="SFF22241.1"/>
    <property type="molecule type" value="Genomic_DNA"/>
</dbReference>
<keyword evidence="1" id="KW-0812">Transmembrane</keyword>
<accession>A0A1I2H0H3</accession>
<feature type="transmembrane region" description="Helical" evidence="1">
    <location>
        <begin position="58"/>
        <end position="76"/>
    </location>
</feature>
<reference evidence="3" key="1">
    <citation type="submission" date="2016-10" db="EMBL/GenBank/DDBJ databases">
        <authorList>
            <person name="Varghese N."/>
            <person name="Submissions S."/>
        </authorList>
    </citation>
    <scope>NUCLEOTIDE SEQUENCE [LARGE SCALE GENOMIC DNA]</scope>
    <source>
        <strain evidence="3">DSM 19083</strain>
    </source>
</reference>
<name>A0A1I2H0H3_9MICO</name>
<sequence length="587" mass="60278">MTQHHGGSRPDDLPEILRAIADDAAASRLAGSAPDDEFLIGVRRRATAVRRRRNARQGMVAAVCVAAVGVGGVVIAQNVGTGGGAIAPATTSVATAEPTSGAFPLCGAAVPGDWAAGDVRLVSQAHLDEDGMMLSASRPGDAPFATDVTLSELIPLMVLNDGEETVTVGSTGYATVVLVKDGVVVAGPGMTPEPYTEPTVEPGGAVPVTATLPDPCDGEPIADGQYEAYAILDAQVGATGGEPAATQVVGGPWLLEVGASETPGSMMALQCDDEVSEVPRWVDPIHLDVTLPQGPAVAGDSRALRVDLFNATDSPANFAIDGIETYLVRGGKVVASTEVAVMPYVVEIPGGQAYGDGHFPGLPSADCAGDPVAPGDYSLYIITEFADPATTLIAGTQTQAISGPHEITIAGDASGEGVSNAALPELDPDAEFPMCGAAVPDEAEDTFGIETVLEIPGVKVADPTKPDWITAAGMVTNTTRDTLLGNSSTSVPAVLVQDGRVVSIEPYVEADAKDFSVAPRESFELEVTATTVHCGRSAIEALPPGTYEVWGYLDTYVKERQNASGSATSVNEKHHAVARLGEVTINH</sequence>
<dbReference type="Proteomes" id="UP000198520">
    <property type="component" value="Unassembled WGS sequence"/>
</dbReference>
<evidence type="ECO:0000256" key="1">
    <source>
        <dbReference type="SAM" id="Phobius"/>
    </source>
</evidence>
<proteinExistence type="predicted"/>
<organism evidence="2 3">
    <name type="scientific">Flavimobilis marinus</name>
    <dbReference type="NCBI Taxonomy" id="285351"/>
    <lineage>
        <taxon>Bacteria</taxon>
        <taxon>Bacillati</taxon>
        <taxon>Actinomycetota</taxon>
        <taxon>Actinomycetes</taxon>
        <taxon>Micrococcales</taxon>
        <taxon>Jonesiaceae</taxon>
        <taxon>Flavimobilis</taxon>
    </lineage>
</organism>
<keyword evidence="3" id="KW-1185">Reference proteome</keyword>
<dbReference type="RefSeq" id="WP_093378189.1">
    <property type="nucleotide sequence ID" value="NZ_BNAN01000003.1"/>
</dbReference>
<protein>
    <submittedName>
        <fullName evidence="2">Uncharacterized protein</fullName>
    </submittedName>
</protein>
<evidence type="ECO:0000313" key="2">
    <source>
        <dbReference type="EMBL" id="SFF22241.1"/>
    </source>
</evidence>
<evidence type="ECO:0000313" key="3">
    <source>
        <dbReference type="Proteomes" id="UP000198520"/>
    </source>
</evidence>
<dbReference type="STRING" id="285351.SAMN04488035_2061"/>
<keyword evidence="1" id="KW-1133">Transmembrane helix</keyword>
<keyword evidence="1" id="KW-0472">Membrane</keyword>
<dbReference type="AlphaFoldDB" id="A0A1I2H0H3"/>
<gene>
    <name evidence="2" type="ORF">SAMN04488035_2061</name>
</gene>
<dbReference type="OrthoDB" id="5141680at2"/>